<dbReference type="InterPro" id="IPR004358">
    <property type="entry name" value="Sig_transdc_His_kin-like_C"/>
</dbReference>
<dbReference type="FunFam" id="1.10.287.130:FF:000002">
    <property type="entry name" value="Two-component osmosensing histidine kinase"/>
    <property type="match status" value="1"/>
</dbReference>
<feature type="region of interest" description="Disordered" evidence="10">
    <location>
        <begin position="1859"/>
        <end position="1907"/>
    </location>
</feature>
<dbReference type="PROSITE" id="PS50011">
    <property type="entry name" value="PROTEIN_KINASE_DOM"/>
    <property type="match status" value="1"/>
</dbReference>
<evidence type="ECO:0000313" key="16">
    <source>
        <dbReference type="Proteomes" id="UP000748756"/>
    </source>
</evidence>
<keyword evidence="11" id="KW-0472">Membrane</keyword>
<dbReference type="PROSITE" id="PS50109">
    <property type="entry name" value="HIS_KIN"/>
    <property type="match status" value="1"/>
</dbReference>
<comment type="catalytic activity">
    <reaction evidence="1">
        <text>ATP + protein L-histidine = ADP + protein N-phospho-L-histidine.</text>
        <dbReference type="EC" id="2.7.13.3"/>
    </reaction>
</comment>
<protein>
    <recommendedName>
        <fullName evidence="2">histidine kinase</fullName>
        <ecNumber evidence="2">2.7.13.3</ecNumber>
    </recommendedName>
</protein>
<feature type="compositionally biased region" description="Low complexity" evidence="10">
    <location>
        <begin position="2217"/>
        <end position="2232"/>
    </location>
</feature>
<dbReference type="InterPro" id="IPR001789">
    <property type="entry name" value="Sig_transdc_resp-reg_receiver"/>
</dbReference>
<evidence type="ECO:0000259" key="14">
    <source>
        <dbReference type="PROSITE" id="PS50110"/>
    </source>
</evidence>
<dbReference type="InterPro" id="IPR011009">
    <property type="entry name" value="Kinase-like_dom_sf"/>
</dbReference>
<keyword evidence="7" id="KW-0067">ATP-binding</keyword>
<dbReference type="EMBL" id="JAAAUQ010000804">
    <property type="protein sequence ID" value="KAF9147477.1"/>
    <property type="molecule type" value="Genomic_DNA"/>
</dbReference>
<dbReference type="SMART" id="SM00448">
    <property type="entry name" value="REC"/>
    <property type="match status" value="1"/>
</dbReference>
<dbReference type="InterPro" id="IPR009030">
    <property type="entry name" value="Growth_fac_rcpt_cys_sf"/>
</dbReference>
<accession>A0A9P5V8R9</accession>
<dbReference type="InterPro" id="IPR011641">
    <property type="entry name" value="Tyr-kin_ephrin_A/B_rcpt-like"/>
</dbReference>
<dbReference type="CDD" id="cd17546">
    <property type="entry name" value="REC_hyHK_CKI1_RcsC-like"/>
    <property type="match status" value="1"/>
</dbReference>
<dbReference type="Pfam" id="PF02518">
    <property type="entry name" value="HATPase_c"/>
    <property type="match status" value="1"/>
</dbReference>
<dbReference type="Gene3D" id="3.40.50.2300">
    <property type="match status" value="5"/>
</dbReference>
<dbReference type="InterPro" id="IPR011006">
    <property type="entry name" value="CheY-like_superfamily"/>
</dbReference>
<feature type="transmembrane region" description="Helical" evidence="11">
    <location>
        <begin position="423"/>
        <end position="445"/>
    </location>
</feature>
<feature type="region of interest" description="Disordered" evidence="10">
    <location>
        <begin position="983"/>
        <end position="1006"/>
    </location>
</feature>
<dbReference type="InterPro" id="IPR036097">
    <property type="entry name" value="HisK_dim/P_sf"/>
</dbReference>
<dbReference type="Pfam" id="PF07699">
    <property type="entry name" value="Ephrin_rec_like"/>
    <property type="match status" value="1"/>
</dbReference>
<organism evidence="15 16">
    <name type="scientific">Linnemannia schmuckeri</name>
    <dbReference type="NCBI Taxonomy" id="64567"/>
    <lineage>
        <taxon>Eukaryota</taxon>
        <taxon>Fungi</taxon>
        <taxon>Fungi incertae sedis</taxon>
        <taxon>Mucoromycota</taxon>
        <taxon>Mortierellomycotina</taxon>
        <taxon>Mortierellomycetes</taxon>
        <taxon>Mortierellales</taxon>
        <taxon>Mortierellaceae</taxon>
        <taxon>Linnemannia</taxon>
    </lineage>
</organism>
<dbReference type="InterPro" id="IPR000719">
    <property type="entry name" value="Prot_kinase_dom"/>
</dbReference>
<evidence type="ECO:0000256" key="5">
    <source>
        <dbReference type="ARBA" id="ARBA00022741"/>
    </source>
</evidence>
<evidence type="ECO:0000256" key="8">
    <source>
        <dbReference type="ARBA" id="ARBA00023012"/>
    </source>
</evidence>
<dbReference type="SUPFAM" id="SSF53822">
    <property type="entry name" value="Periplasmic binding protein-like I"/>
    <property type="match status" value="1"/>
</dbReference>
<feature type="transmembrane region" description="Helical" evidence="11">
    <location>
        <begin position="71"/>
        <end position="93"/>
    </location>
</feature>
<dbReference type="Proteomes" id="UP000748756">
    <property type="component" value="Unassembled WGS sequence"/>
</dbReference>
<reference evidence="15" key="1">
    <citation type="journal article" date="2020" name="Fungal Divers.">
        <title>Resolving the Mortierellaceae phylogeny through synthesis of multi-gene phylogenetics and phylogenomics.</title>
        <authorList>
            <person name="Vandepol N."/>
            <person name="Liber J."/>
            <person name="Desiro A."/>
            <person name="Na H."/>
            <person name="Kennedy M."/>
            <person name="Barry K."/>
            <person name="Grigoriev I.V."/>
            <person name="Miller A.N."/>
            <person name="O'Donnell K."/>
            <person name="Stajich J.E."/>
            <person name="Bonito G."/>
        </authorList>
    </citation>
    <scope>NUCLEOTIDE SEQUENCE</scope>
    <source>
        <strain evidence="15">NRRL 6426</strain>
    </source>
</reference>
<dbReference type="Pfam" id="PF13407">
    <property type="entry name" value="Peripla_BP_4"/>
    <property type="match status" value="1"/>
</dbReference>
<comment type="caution">
    <text evidence="15">The sequence shown here is derived from an EMBL/GenBank/DDBJ whole genome shotgun (WGS) entry which is preliminary data.</text>
</comment>
<evidence type="ECO:0000256" key="7">
    <source>
        <dbReference type="ARBA" id="ARBA00022840"/>
    </source>
</evidence>
<dbReference type="InterPro" id="IPR003594">
    <property type="entry name" value="HATPase_dom"/>
</dbReference>
<keyword evidence="5" id="KW-0547">Nucleotide-binding</keyword>
<dbReference type="Gene3D" id="1.10.510.10">
    <property type="entry name" value="Transferase(Phosphotransferase) domain 1"/>
    <property type="match status" value="2"/>
</dbReference>
<dbReference type="CDD" id="cd00082">
    <property type="entry name" value="HisKA"/>
    <property type="match status" value="1"/>
</dbReference>
<dbReference type="SUPFAM" id="SSF56112">
    <property type="entry name" value="Protein kinase-like (PK-like)"/>
    <property type="match status" value="1"/>
</dbReference>
<feature type="transmembrane region" description="Helical" evidence="11">
    <location>
        <begin position="911"/>
        <end position="934"/>
    </location>
</feature>
<dbReference type="SUPFAM" id="SSF55874">
    <property type="entry name" value="ATPase domain of HSP90 chaperone/DNA topoisomerase II/histidine kinase"/>
    <property type="match status" value="1"/>
</dbReference>
<dbReference type="InterPro" id="IPR028082">
    <property type="entry name" value="Peripla_BP_I"/>
</dbReference>
<dbReference type="Pfam" id="PF07714">
    <property type="entry name" value="PK_Tyr_Ser-Thr"/>
    <property type="match status" value="1"/>
</dbReference>
<feature type="domain" description="Response regulatory" evidence="14">
    <location>
        <begin position="2013"/>
        <end position="2171"/>
    </location>
</feature>
<dbReference type="SMART" id="SM00388">
    <property type="entry name" value="HisKA"/>
    <property type="match status" value="1"/>
</dbReference>
<dbReference type="GO" id="GO:0000155">
    <property type="term" value="F:phosphorelay sensor kinase activity"/>
    <property type="evidence" value="ECO:0007669"/>
    <property type="project" value="InterPro"/>
</dbReference>
<feature type="domain" description="Protein kinase" evidence="12">
    <location>
        <begin position="982"/>
        <end position="1346"/>
    </location>
</feature>
<dbReference type="PRINTS" id="PR00344">
    <property type="entry name" value="BCTRLSENSOR"/>
</dbReference>
<dbReference type="InterPro" id="IPR001245">
    <property type="entry name" value="Ser-Thr/Tyr_kinase_cat_dom"/>
</dbReference>
<evidence type="ECO:0000256" key="10">
    <source>
        <dbReference type="SAM" id="MobiDB-lite"/>
    </source>
</evidence>
<evidence type="ECO:0000259" key="12">
    <source>
        <dbReference type="PROSITE" id="PS50011"/>
    </source>
</evidence>
<feature type="region of interest" description="Disordered" evidence="10">
    <location>
        <begin position="2206"/>
        <end position="2351"/>
    </location>
</feature>
<dbReference type="SUPFAM" id="SSF57184">
    <property type="entry name" value="Growth factor receptor domain"/>
    <property type="match status" value="1"/>
</dbReference>
<keyword evidence="4" id="KW-0808">Transferase</keyword>
<proteinExistence type="predicted"/>
<dbReference type="SMART" id="SM00220">
    <property type="entry name" value="S_TKc"/>
    <property type="match status" value="1"/>
</dbReference>
<dbReference type="InterPro" id="IPR025997">
    <property type="entry name" value="SBP_2_dom"/>
</dbReference>
<dbReference type="SMART" id="SM01411">
    <property type="entry name" value="Ephrin_rec_like"/>
    <property type="match status" value="1"/>
</dbReference>
<dbReference type="OrthoDB" id="60033at2759"/>
<feature type="compositionally biased region" description="Acidic residues" evidence="10">
    <location>
        <begin position="2243"/>
        <end position="2264"/>
    </location>
</feature>
<keyword evidence="6" id="KW-0418">Kinase</keyword>
<dbReference type="Gene3D" id="1.10.287.130">
    <property type="match status" value="1"/>
</dbReference>
<feature type="domain" description="Histidine kinase" evidence="13">
    <location>
        <begin position="1420"/>
        <end position="1712"/>
    </location>
</feature>
<name>A0A9P5V8R9_9FUNG</name>
<dbReference type="SMART" id="SM00387">
    <property type="entry name" value="HATPase_c"/>
    <property type="match status" value="1"/>
</dbReference>
<evidence type="ECO:0000256" key="1">
    <source>
        <dbReference type="ARBA" id="ARBA00000085"/>
    </source>
</evidence>
<evidence type="ECO:0000256" key="11">
    <source>
        <dbReference type="SAM" id="Phobius"/>
    </source>
</evidence>
<dbReference type="InterPro" id="IPR003661">
    <property type="entry name" value="HisK_dim/P_dom"/>
</dbReference>
<dbReference type="Gene3D" id="3.30.565.10">
    <property type="entry name" value="Histidine kinase-like ATPase, C-terminal domain"/>
    <property type="match status" value="1"/>
</dbReference>
<dbReference type="CDD" id="cd16922">
    <property type="entry name" value="HATPase_EvgS-ArcB-TorS-like"/>
    <property type="match status" value="1"/>
</dbReference>
<keyword evidence="11" id="KW-1133">Transmembrane helix</keyword>
<feature type="compositionally biased region" description="Polar residues" evidence="10">
    <location>
        <begin position="1861"/>
        <end position="1891"/>
    </location>
</feature>
<feature type="region of interest" description="Disordered" evidence="10">
    <location>
        <begin position="2059"/>
        <end position="2086"/>
    </location>
</feature>
<feature type="region of interest" description="Disordered" evidence="10">
    <location>
        <begin position="1925"/>
        <end position="1952"/>
    </location>
</feature>
<dbReference type="Gene3D" id="2.10.50.10">
    <property type="entry name" value="Tumor Necrosis Factor Receptor, subunit A, domain 2"/>
    <property type="match status" value="1"/>
</dbReference>
<dbReference type="PANTHER" id="PTHR45339:SF1">
    <property type="entry name" value="HYBRID SIGNAL TRANSDUCTION HISTIDINE KINASE J"/>
    <property type="match status" value="1"/>
</dbReference>
<evidence type="ECO:0000256" key="6">
    <source>
        <dbReference type="ARBA" id="ARBA00022777"/>
    </source>
</evidence>
<keyword evidence="3 9" id="KW-0597">Phosphoprotein</keyword>
<evidence type="ECO:0000256" key="9">
    <source>
        <dbReference type="PROSITE-ProRule" id="PRU00169"/>
    </source>
</evidence>
<feature type="modified residue" description="4-aspartylphosphate" evidence="9">
    <location>
        <position position="2101"/>
    </location>
</feature>
<dbReference type="Pfam" id="PF00072">
    <property type="entry name" value="Response_reg"/>
    <property type="match status" value="1"/>
</dbReference>
<keyword evidence="16" id="KW-1185">Reference proteome</keyword>
<dbReference type="SUPFAM" id="SSF52172">
    <property type="entry name" value="CheY-like"/>
    <property type="match status" value="1"/>
</dbReference>
<feature type="compositionally biased region" description="Basic residues" evidence="10">
    <location>
        <begin position="2303"/>
        <end position="2315"/>
    </location>
</feature>
<keyword evidence="8" id="KW-0902">Two-component regulatory system</keyword>
<feature type="region of interest" description="Disordered" evidence="10">
    <location>
        <begin position="1579"/>
        <end position="1614"/>
    </location>
</feature>
<feature type="compositionally biased region" description="Polar residues" evidence="10">
    <location>
        <begin position="1603"/>
        <end position="1614"/>
    </location>
</feature>
<gene>
    <name evidence="15" type="ORF">BG015_010889</name>
</gene>
<evidence type="ECO:0000313" key="15">
    <source>
        <dbReference type="EMBL" id="KAF9147477.1"/>
    </source>
</evidence>
<evidence type="ECO:0000259" key="13">
    <source>
        <dbReference type="PROSITE" id="PS50109"/>
    </source>
</evidence>
<dbReference type="EC" id="2.7.13.3" evidence="2"/>
<keyword evidence="11" id="KW-0812">Transmembrane</keyword>
<dbReference type="SUPFAM" id="SSF47384">
    <property type="entry name" value="Homodimeric domain of signal transducing histidine kinase"/>
    <property type="match status" value="1"/>
</dbReference>
<feature type="compositionally biased region" description="Gly residues" evidence="10">
    <location>
        <begin position="2207"/>
        <end position="2216"/>
    </location>
</feature>
<evidence type="ECO:0000256" key="4">
    <source>
        <dbReference type="ARBA" id="ARBA00022679"/>
    </source>
</evidence>
<dbReference type="InterPro" id="IPR036890">
    <property type="entry name" value="HATPase_C_sf"/>
</dbReference>
<dbReference type="Pfam" id="PF00512">
    <property type="entry name" value="HisKA"/>
    <property type="match status" value="1"/>
</dbReference>
<dbReference type="PANTHER" id="PTHR45339">
    <property type="entry name" value="HYBRID SIGNAL TRANSDUCTION HISTIDINE KINASE J"/>
    <property type="match status" value="1"/>
</dbReference>
<dbReference type="PROSITE" id="PS50110">
    <property type="entry name" value="RESPONSE_REGULATORY"/>
    <property type="match status" value="1"/>
</dbReference>
<dbReference type="InterPro" id="IPR005467">
    <property type="entry name" value="His_kinase_dom"/>
</dbReference>
<dbReference type="GO" id="GO:0005524">
    <property type="term" value="F:ATP binding"/>
    <property type="evidence" value="ECO:0007669"/>
    <property type="project" value="UniProtKB-KW"/>
</dbReference>
<sequence>MRRSCAAAAPSLSPRVTVIVPPTASTDTGDEEDPLHPTAAAISPVALYRSLSSSSSITHRPLRHRSCFTSYFLFLALIFTILFNLSCLGPTFIVNAQTTSVVAPPPPPPTPKTEQPPVTSTEIVIPTPPAVPVPTPLVPPTTHQGITTFKDYPSSSPNCTHTIRIPRVSLITHALALTGDDPKLDAKLTVPMSLTDDMSGMEYDANRMSTAIYNAIQYPVDALVVSIPDPDVLRGPIRAAREKNIPVIAVYTGLQTAKELGIPAIMSDDVSYNVSYLNMNVTTEKTTRCMKQGVLSVKRWLKMASVKDFVCINGAHRIPALLERCNGVLSAFLQADTGASSNLTEHVIYLEKGNRNGTGPAYAQSVSDNIRDRRSVTGIVYLTATTFMELNLVLATNLNGTRPFKIASFDFNRPMLKSMDKGNLHYSISSLMYIQTIMAFLLIYIQLNVGETISQDKIITGPKLVIPSNAKDMLAQEEWTLGNFLEYSKGFSMITGRQVAHSPINEHWDALSTGARDAAQFLNWTMTEYRYDQPIRQEVVEFSINLALNDSNTQGLLMSNARDTYIQYALNQTIGLIPERTSHANKTLQRMCDDRIPGRPSLGNQCEVQPPWNHTLDQVLPLPIVGIGSTFHWPPHQSLSWIGENGYEAGVEYANAILAGGRAQPICIVQNDEPEQQMLMCRGLYTRMTELYGSTFLPPFDTYCVRLLPGDLSGASRKIAEVGVEYKYDSIHTTSTMLFENIKYLVSKGDVGDKVLVTTTGRSSTALVDYIAGKVWKVWSQQSYLNGFMSVFELAFSTVLQDKTWDFIATGPTMIDYVCDKGQVFNKDRNRTSLYCQTKDGHHVGNPYCQPCPTNFYSDKYNSLNCTACPFGTFTNRTGSSSCMSCEEFGQTTLACQDYFYNKQKSNSITLAIFLPLGLLLFAAIVGTLVVYALRNRRKRSRLADDSWMLDYKKIMGLYHDSDSGLGSQDSGSMIEHKHMSYRSDIEGGGGGSGERRASGRPTGMFQRSHSTFVGGNLGIQPMDDTGKAIGVYRNLPVFVRRIGGSKVHLTRKLRIEIMDVMELRHPKLVELVGVCLQPPDVCVVTEHCSKGTLTEVLANPDLNFNWLFKLSFMSDISRAMEFLHQSKIQFHGDLKSANCLITSRWEVKVGGYGLRELTATQQPGYGRMAHTSTGSSELSQGGTVHRNSLRISGESLFGNGSAHSLPFHINNLPEDPMEMEEYRVARTLQEIQDGRWVAPENMIHRGSVFHKTASKSGDVFSAGIIFNEIMTRKTPYARQLAILDPVEGPSMLLDQIKNENLRPDFLLDDASDESIGAVNHLIRNCLQPDPCLRPSFATIIHRLRLISPDGDMIGGMAALLEKYANDMEELVRTRTMHLQTRTAELEEERLRTEALLIDLNQAKNHAEEAARAKSNFLANMSHEIRTPMNAVIGMSRILLESDLSPDLMDCAETIESSGNQLMAVIDDILDYSKIESGKLKLAPELLDLPWLLESVCNLVSMQAGTKGLGLAFVVHPETPMQALGDLVRIRQVLLNLLSNAIKFTEKGNIVVKLEPKPKLTFGTGARIYAEDDPEETVQESSGLLLHTDQGSTESDLDRIHSRATSSRPGSKNRLQTLGSLAQEAKALAQDETHVDLLWSVADQGCGIPAERMDRLFKSFSQADESVTRNFGGTGLGLAISKKLVEVMDGEMWAESEEGVGSTFYFTTLLESPKASPTVAQQLNLEFFKEKTLLILDDRRVSRTSWRYQSSTWGFQRVLVLSVPKGLEYLRQNPSQADVIMIDVDKPQTKIHPGLAVLHQVRMIPNEDYRDPESGEVICHKRTTPVPCVLVSYHRHAQPTFPGGVSGVVAPLLTEGVDSVGSASETPTRSIRGQSSQESLTDSKSTHSRSSAAKDKEVLQSRPYPTTGTCNLNIINSNMLAVPPRGTLHDRSNSFTDNLPSPISPPTSGGSGQDFGACSADPSVGYLSKPVKQVKLFRMFHGLMTGSWPMAPQPAADLNNREHERKRQLETLECLLVDDNPVNQKVISRMLGRMGITPDLANNGQEAIDKCKARAEAAVKAKKGSASPKTSGGAANGGDDGSRSGLGSDAEVKQYDLIFMDVWMPVKDGLEATEEIRKSVDGITDTEPFIVAMTACVMPGDREKCLASGMNAYLSKPIKKEELCSILEKWLDARADLAREQKESHERKLLQKKKRELLQRRSMAVLGGSGGVGSAGGDSPDTPSVPSPSSDGATGSVRHFKEEEEDDEEEEEEEEEDEGIAQDDTTDHDNHDDDGDGERDYDMPIRMRSSGSRGPNRMGSSRSNKHSRRRKKTHQRGPGGSGPGGAHVMSDDSEDETLGCRGGGGGGLNLVSVVTKKDHPIGRMGRMRSFKNHLL</sequence>
<evidence type="ECO:0000256" key="3">
    <source>
        <dbReference type="ARBA" id="ARBA00022553"/>
    </source>
</evidence>
<evidence type="ECO:0000256" key="2">
    <source>
        <dbReference type="ARBA" id="ARBA00012438"/>
    </source>
</evidence>